<dbReference type="GO" id="GO:0006412">
    <property type="term" value="P:translation"/>
    <property type="evidence" value="ECO:0007669"/>
    <property type="project" value="UniProtKB-UniRule"/>
</dbReference>
<dbReference type="EMBL" id="PFHJ01000025">
    <property type="protein sequence ID" value="PIW91358.1"/>
    <property type="molecule type" value="Genomic_DNA"/>
</dbReference>
<dbReference type="GO" id="GO:0019843">
    <property type="term" value="F:rRNA binding"/>
    <property type="evidence" value="ECO:0007669"/>
    <property type="project" value="UniProtKB-UniRule"/>
</dbReference>
<dbReference type="Gene3D" id="3.30.70.330">
    <property type="match status" value="1"/>
</dbReference>
<dbReference type="SUPFAM" id="SSF54189">
    <property type="entry name" value="Ribosomal proteins S24e, L23 and L15e"/>
    <property type="match status" value="1"/>
</dbReference>
<sequence length="149" mass="17417">MALRDIFKKKKPPEEKIERPIEKQKEIRTPTLPPPSRQRRAPEIVTVPKRERKTVIGEAYKILKTPQVTEKATDLVKKNQYVFKVYSRANKVEIEKAIENLYGVDVLGVKIINLPPKKRRLGKIRGWRKGYKKAIVRIKEGQKIEVLPR</sequence>
<evidence type="ECO:0000256" key="5">
    <source>
        <dbReference type="ARBA" id="ARBA00023274"/>
    </source>
</evidence>
<dbReference type="AlphaFoldDB" id="A0A2H9N1B5"/>
<keyword evidence="3 6" id="KW-0694">RNA-binding</keyword>
<dbReference type="HAMAP" id="MF_01369_B">
    <property type="entry name" value="Ribosomal_uL23_B"/>
    <property type="match status" value="1"/>
</dbReference>
<evidence type="ECO:0000313" key="8">
    <source>
        <dbReference type="EMBL" id="PIW91358.1"/>
    </source>
</evidence>
<evidence type="ECO:0000256" key="2">
    <source>
        <dbReference type="ARBA" id="ARBA00022730"/>
    </source>
</evidence>
<evidence type="ECO:0000313" key="9">
    <source>
        <dbReference type="Proteomes" id="UP000236840"/>
    </source>
</evidence>
<feature type="region of interest" description="Disordered" evidence="7">
    <location>
        <begin position="1"/>
        <end position="41"/>
    </location>
</feature>
<dbReference type="GO" id="GO:1990904">
    <property type="term" value="C:ribonucleoprotein complex"/>
    <property type="evidence" value="ECO:0007669"/>
    <property type="project" value="UniProtKB-KW"/>
</dbReference>
<evidence type="ECO:0000256" key="7">
    <source>
        <dbReference type="SAM" id="MobiDB-lite"/>
    </source>
</evidence>
<dbReference type="FunFam" id="3.30.70.330:FF:000001">
    <property type="entry name" value="50S ribosomal protein L23"/>
    <property type="match status" value="1"/>
</dbReference>
<gene>
    <name evidence="6" type="primary">rplW</name>
    <name evidence="8" type="ORF">COZ90_01065</name>
</gene>
<dbReference type="Pfam" id="PF00276">
    <property type="entry name" value="Ribosomal_L23"/>
    <property type="match status" value="1"/>
</dbReference>
<keyword evidence="4 6" id="KW-0689">Ribosomal protein</keyword>
<proteinExistence type="inferred from homology"/>
<dbReference type="PANTHER" id="PTHR11620">
    <property type="entry name" value="60S RIBOSOMAL PROTEIN L23A"/>
    <property type="match status" value="1"/>
</dbReference>
<evidence type="ECO:0000256" key="6">
    <source>
        <dbReference type="HAMAP-Rule" id="MF_01369"/>
    </source>
</evidence>
<organism evidence="8 9">
    <name type="scientific">Candidatus Nealsonbacteria bacterium CG_4_8_14_3_um_filter_37_36</name>
    <dbReference type="NCBI Taxonomy" id="1974688"/>
    <lineage>
        <taxon>Bacteria</taxon>
        <taxon>Candidatus Nealsoniibacteriota</taxon>
    </lineage>
</organism>
<dbReference type="Proteomes" id="UP000236840">
    <property type="component" value="Unassembled WGS sequence"/>
</dbReference>
<comment type="subunit">
    <text evidence="6">Part of the 50S ribosomal subunit. Contacts protein L29, and trigger factor when it is bound to the ribosome.</text>
</comment>
<protein>
    <recommendedName>
        <fullName evidence="6">Large ribosomal subunit protein uL23</fullName>
    </recommendedName>
</protein>
<name>A0A2H9N1B5_9BACT</name>
<evidence type="ECO:0000256" key="1">
    <source>
        <dbReference type="ARBA" id="ARBA00006700"/>
    </source>
</evidence>
<comment type="function">
    <text evidence="6">One of the early assembly proteins it binds 23S rRNA. One of the proteins that surrounds the polypeptide exit tunnel on the outside of the ribosome. Forms the main docking site for trigger factor binding to the ribosome.</text>
</comment>
<evidence type="ECO:0000256" key="3">
    <source>
        <dbReference type="ARBA" id="ARBA00022884"/>
    </source>
</evidence>
<reference evidence="9" key="1">
    <citation type="submission" date="2017-09" db="EMBL/GenBank/DDBJ databases">
        <title>Depth-based differentiation of microbial function through sediment-hosted aquifers and enrichment of novel symbionts in the deep terrestrial subsurface.</title>
        <authorList>
            <person name="Probst A.J."/>
            <person name="Ladd B."/>
            <person name="Jarett J.K."/>
            <person name="Geller-Mcgrath D.E."/>
            <person name="Sieber C.M.K."/>
            <person name="Emerson J.B."/>
            <person name="Anantharaman K."/>
            <person name="Thomas B.C."/>
            <person name="Malmstrom R."/>
            <person name="Stieglmeier M."/>
            <person name="Klingl A."/>
            <person name="Woyke T."/>
            <person name="Ryan C.M."/>
            <person name="Banfield J.F."/>
        </authorList>
    </citation>
    <scope>NUCLEOTIDE SEQUENCE [LARGE SCALE GENOMIC DNA]</scope>
</reference>
<dbReference type="NCBIfam" id="NF004363">
    <property type="entry name" value="PRK05738.2-4"/>
    <property type="match status" value="1"/>
</dbReference>
<dbReference type="InterPro" id="IPR013025">
    <property type="entry name" value="Ribosomal_uL23-like"/>
</dbReference>
<feature type="compositionally biased region" description="Basic and acidic residues" evidence="7">
    <location>
        <begin position="12"/>
        <end position="28"/>
    </location>
</feature>
<comment type="similarity">
    <text evidence="1 6">Belongs to the universal ribosomal protein uL23 family.</text>
</comment>
<dbReference type="InterPro" id="IPR012678">
    <property type="entry name" value="Ribosomal_uL23/eL15/eS24_sf"/>
</dbReference>
<evidence type="ECO:0000256" key="4">
    <source>
        <dbReference type="ARBA" id="ARBA00022980"/>
    </source>
</evidence>
<dbReference type="GO" id="GO:0005840">
    <property type="term" value="C:ribosome"/>
    <property type="evidence" value="ECO:0007669"/>
    <property type="project" value="UniProtKB-KW"/>
</dbReference>
<accession>A0A2H9N1B5</accession>
<dbReference type="GO" id="GO:0003735">
    <property type="term" value="F:structural constituent of ribosome"/>
    <property type="evidence" value="ECO:0007669"/>
    <property type="project" value="InterPro"/>
</dbReference>
<comment type="caution">
    <text evidence="8">The sequence shown here is derived from an EMBL/GenBank/DDBJ whole genome shotgun (WGS) entry which is preliminary data.</text>
</comment>
<keyword evidence="2 6" id="KW-0699">rRNA-binding</keyword>
<dbReference type="InterPro" id="IPR012677">
    <property type="entry name" value="Nucleotide-bd_a/b_plait_sf"/>
</dbReference>
<keyword evidence="5 6" id="KW-0687">Ribonucleoprotein</keyword>